<dbReference type="InterPro" id="IPR013785">
    <property type="entry name" value="Aldolase_TIM"/>
</dbReference>
<protein>
    <submittedName>
        <fullName evidence="6">NADH:flavin oxidoreductase NADH oxidase</fullName>
    </submittedName>
</protein>
<keyword evidence="3" id="KW-0288">FMN</keyword>
<evidence type="ECO:0000259" key="5">
    <source>
        <dbReference type="Pfam" id="PF00724"/>
    </source>
</evidence>
<evidence type="ECO:0000256" key="4">
    <source>
        <dbReference type="ARBA" id="ARBA00023002"/>
    </source>
</evidence>
<dbReference type="InterPro" id="IPR001155">
    <property type="entry name" value="OxRdtase_FMN_N"/>
</dbReference>
<dbReference type="GO" id="GO:0010181">
    <property type="term" value="F:FMN binding"/>
    <property type="evidence" value="ECO:0007669"/>
    <property type="project" value="InterPro"/>
</dbReference>
<dbReference type="CDD" id="cd04733">
    <property type="entry name" value="OYE_like_2_FMN"/>
    <property type="match status" value="1"/>
</dbReference>
<comment type="similarity">
    <text evidence="1">Belongs to the NADH:flavin oxidoreductase/NADH oxidase family.</text>
</comment>
<accession>A0A8H5KLM3</accession>
<evidence type="ECO:0000313" key="6">
    <source>
        <dbReference type="EMBL" id="KAF5574190.1"/>
    </source>
</evidence>
<organism evidence="6 7">
    <name type="scientific">Fusarium pseudocircinatum</name>
    <dbReference type="NCBI Taxonomy" id="56676"/>
    <lineage>
        <taxon>Eukaryota</taxon>
        <taxon>Fungi</taxon>
        <taxon>Dikarya</taxon>
        <taxon>Ascomycota</taxon>
        <taxon>Pezizomycotina</taxon>
        <taxon>Sordariomycetes</taxon>
        <taxon>Hypocreomycetidae</taxon>
        <taxon>Hypocreales</taxon>
        <taxon>Nectriaceae</taxon>
        <taxon>Fusarium</taxon>
        <taxon>Fusarium fujikuroi species complex</taxon>
    </lineage>
</organism>
<proteinExistence type="inferred from homology"/>
<dbReference type="InterPro" id="IPR051799">
    <property type="entry name" value="NADH_flavin_oxidoreductase"/>
</dbReference>
<evidence type="ECO:0000256" key="3">
    <source>
        <dbReference type="ARBA" id="ARBA00022643"/>
    </source>
</evidence>
<dbReference type="GO" id="GO:0016491">
    <property type="term" value="F:oxidoreductase activity"/>
    <property type="evidence" value="ECO:0007669"/>
    <property type="project" value="UniProtKB-KW"/>
</dbReference>
<keyword evidence="7" id="KW-1185">Reference proteome</keyword>
<feature type="domain" description="NADH:flavin oxidoreductase/NADH oxidase N-terminal" evidence="5">
    <location>
        <begin position="14"/>
        <end position="360"/>
    </location>
</feature>
<gene>
    <name evidence="6" type="ORF">FPCIR_13705</name>
</gene>
<keyword evidence="4" id="KW-0560">Oxidoreductase</keyword>
<dbReference type="Proteomes" id="UP000546213">
    <property type="component" value="Unassembled WGS sequence"/>
</dbReference>
<reference evidence="6 7" key="1">
    <citation type="submission" date="2020-05" db="EMBL/GenBank/DDBJ databases">
        <title>Identification and distribution of gene clusters putatively required for synthesis of sphingolipid metabolism inhibitors in phylogenetically diverse species of the filamentous fungus Fusarium.</title>
        <authorList>
            <person name="Kim H.-S."/>
            <person name="Busman M."/>
            <person name="Brown D.W."/>
            <person name="Divon H."/>
            <person name="Uhlig S."/>
            <person name="Proctor R.H."/>
        </authorList>
    </citation>
    <scope>NUCLEOTIDE SEQUENCE [LARGE SCALE GENOMIC DNA]</scope>
    <source>
        <strain evidence="6 7">NRRL 36939</strain>
    </source>
</reference>
<dbReference type="PANTHER" id="PTHR43656">
    <property type="entry name" value="BINDING OXIDOREDUCTASE, PUTATIVE (AFU_ORTHOLOGUE AFUA_2G08260)-RELATED"/>
    <property type="match status" value="1"/>
</dbReference>
<name>A0A8H5KLM3_9HYPO</name>
<sequence>MASTVSDEVGILAKPLTLKCGLVLPNRLVKAAMAEALSKDGLPSKEFRQPYQAWAKGGWGMVISGNVQIDHKYLGQPGDVCASESFDYHKMLEAWKLWAKECNANGTPSIVQINHPGRQSPSGAGKRGLFEKNLAPSAVPLELGKGIVARFLSSMVFGTPREMTTEDIRKVVQQFANAARLASDAGFAGIEIHAAHGYLLSQFLSTYSNRRTDEYGGSPLKRVKIVVDIINAIRSVVPADFCIGLKLNSVDHQSEVELKGCIEQLKSITKAGIDFLEISGGSYEDRQLIGEPHHKSDRTKEREAFFLDFAEAVRCEFPGLPLIVTGGFRTRKGMSQAVAKGACDLIGLARPAVLHPAIPKELILNPEKEDIDVSRDMPTVPVPWFILLTGVRVLGAGAETAWYGARLKQLN</sequence>
<keyword evidence="2" id="KW-0285">Flavoprotein</keyword>
<evidence type="ECO:0000313" key="7">
    <source>
        <dbReference type="Proteomes" id="UP000546213"/>
    </source>
</evidence>
<dbReference type="EMBL" id="JAAOAS010000541">
    <property type="protein sequence ID" value="KAF5574190.1"/>
    <property type="molecule type" value="Genomic_DNA"/>
</dbReference>
<comment type="caution">
    <text evidence="6">The sequence shown here is derived from an EMBL/GenBank/DDBJ whole genome shotgun (WGS) entry which is preliminary data.</text>
</comment>
<dbReference type="AlphaFoldDB" id="A0A8H5KLM3"/>
<evidence type="ECO:0000256" key="1">
    <source>
        <dbReference type="ARBA" id="ARBA00005979"/>
    </source>
</evidence>
<dbReference type="Pfam" id="PF00724">
    <property type="entry name" value="Oxidored_FMN"/>
    <property type="match status" value="1"/>
</dbReference>
<evidence type="ECO:0000256" key="2">
    <source>
        <dbReference type="ARBA" id="ARBA00022630"/>
    </source>
</evidence>
<dbReference type="Gene3D" id="3.20.20.70">
    <property type="entry name" value="Aldolase class I"/>
    <property type="match status" value="1"/>
</dbReference>
<dbReference type="PANTHER" id="PTHR43656:SF2">
    <property type="entry name" value="BINDING OXIDOREDUCTASE, PUTATIVE (AFU_ORTHOLOGUE AFUA_2G08260)-RELATED"/>
    <property type="match status" value="1"/>
</dbReference>
<dbReference type="SUPFAM" id="SSF51395">
    <property type="entry name" value="FMN-linked oxidoreductases"/>
    <property type="match status" value="1"/>
</dbReference>
<dbReference type="OrthoDB" id="1663137at2759"/>